<dbReference type="Proteomes" id="UP000249577">
    <property type="component" value="Unassembled WGS sequence"/>
</dbReference>
<evidence type="ECO:0000256" key="7">
    <source>
        <dbReference type="SAM" id="SignalP"/>
    </source>
</evidence>
<dbReference type="PANTHER" id="PTHR13887">
    <property type="entry name" value="GLUTATHIONE S-TRANSFERASE KAPPA"/>
    <property type="match status" value="1"/>
</dbReference>
<evidence type="ECO:0000313" key="9">
    <source>
        <dbReference type="EMBL" id="PZQ12391.1"/>
    </source>
</evidence>
<feature type="domain" description="Thioredoxin" evidence="8">
    <location>
        <begin position="16"/>
        <end position="206"/>
    </location>
</feature>
<feature type="chain" id="PRO_5016176651" evidence="7">
    <location>
        <begin position="31"/>
        <end position="211"/>
    </location>
</feature>
<keyword evidence="6" id="KW-0676">Redox-active center</keyword>
<keyword evidence="5" id="KW-1015">Disulfide bond</keyword>
<dbReference type="InterPro" id="IPR036249">
    <property type="entry name" value="Thioredoxin-like_sf"/>
</dbReference>
<dbReference type="Gene3D" id="3.40.30.10">
    <property type="entry name" value="Glutaredoxin"/>
    <property type="match status" value="1"/>
</dbReference>
<dbReference type="SUPFAM" id="SSF52833">
    <property type="entry name" value="Thioredoxin-like"/>
    <property type="match status" value="1"/>
</dbReference>
<evidence type="ECO:0000256" key="1">
    <source>
        <dbReference type="ARBA" id="ARBA00003565"/>
    </source>
</evidence>
<evidence type="ECO:0000256" key="6">
    <source>
        <dbReference type="ARBA" id="ARBA00023284"/>
    </source>
</evidence>
<evidence type="ECO:0000256" key="4">
    <source>
        <dbReference type="ARBA" id="ARBA00023002"/>
    </source>
</evidence>
<comment type="similarity">
    <text evidence="2">Belongs to the thioredoxin family. DsbA subfamily.</text>
</comment>
<organism evidence="9 10">
    <name type="scientific">Ancylobacter novellus</name>
    <name type="common">Thiobacillus novellus</name>
    <dbReference type="NCBI Taxonomy" id="921"/>
    <lineage>
        <taxon>Bacteria</taxon>
        <taxon>Pseudomonadati</taxon>
        <taxon>Pseudomonadota</taxon>
        <taxon>Alphaproteobacteria</taxon>
        <taxon>Hyphomicrobiales</taxon>
        <taxon>Xanthobacteraceae</taxon>
        <taxon>Ancylobacter</taxon>
    </lineage>
</organism>
<evidence type="ECO:0000256" key="5">
    <source>
        <dbReference type="ARBA" id="ARBA00023157"/>
    </source>
</evidence>
<dbReference type="InterPro" id="IPR012336">
    <property type="entry name" value="Thioredoxin-like_fold"/>
</dbReference>
<dbReference type="InterPro" id="IPR013766">
    <property type="entry name" value="Thioredoxin_domain"/>
</dbReference>
<dbReference type="GO" id="GO:0016491">
    <property type="term" value="F:oxidoreductase activity"/>
    <property type="evidence" value="ECO:0007669"/>
    <property type="project" value="UniProtKB-KW"/>
</dbReference>
<dbReference type="PROSITE" id="PS51352">
    <property type="entry name" value="THIOREDOXIN_2"/>
    <property type="match status" value="1"/>
</dbReference>
<feature type="signal peptide" evidence="7">
    <location>
        <begin position="1"/>
        <end position="30"/>
    </location>
</feature>
<dbReference type="CDD" id="cd03023">
    <property type="entry name" value="DsbA_Com1_like"/>
    <property type="match status" value="1"/>
</dbReference>
<dbReference type="PANTHER" id="PTHR13887:SF14">
    <property type="entry name" value="DISULFIDE BOND FORMATION PROTEIN D"/>
    <property type="match status" value="1"/>
</dbReference>
<dbReference type="Pfam" id="PF13462">
    <property type="entry name" value="Thioredoxin_4"/>
    <property type="match status" value="1"/>
</dbReference>
<comment type="function">
    <text evidence="1">May be required for disulfide bond formation in some proteins.</text>
</comment>
<evidence type="ECO:0000256" key="2">
    <source>
        <dbReference type="ARBA" id="ARBA00005791"/>
    </source>
</evidence>
<protein>
    <submittedName>
        <fullName evidence="9">Disulfide bond formation protein DsbA</fullName>
    </submittedName>
</protein>
<evidence type="ECO:0000313" key="10">
    <source>
        <dbReference type="Proteomes" id="UP000249577"/>
    </source>
</evidence>
<sequence>MPRLPVLRRFAFTLALAVATALPTLVFAQASDTTREMILNDPAAPKAGNPKGDVTIVAYLDYNCPYCKKSAPELEKLVKADGKINLVYKDWPILTEASVYGAKLALAAKYQGKYDEVHKALMTIPGRKIPEDQMLAAVKSSGVDMARLEADAKTHAADITALLKRNDAQAKGLRLQGTPVYLVGPLLVAAAPDYAQFRDAVAEARKRAGKS</sequence>
<reference evidence="9 10" key="1">
    <citation type="submission" date="2017-08" db="EMBL/GenBank/DDBJ databases">
        <title>Infants hospitalized years apart are colonized by the same room-sourced microbial strains.</title>
        <authorList>
            <person name="Brooks B."/>
            <person name="Olm M.R."/>
            <person name="Firek B.A."/>
            <person name="Baker R."/>
            <person name="Thomas B.C."/>
            <person name="Morowitz M.J."/>
            <person name="Banfield J.F."/>
        </authorList>
    </citation>
    <scope>NUCLEOTIDE SEQUENCE [LARGE SCALE GENOMIC DNA]</scope>
    <source>
        <strain evidence="9">S2_005_003_R2_43</strain>
    </source>
</reference>
<dbReference type="EMBL" id="QFPN01000009">
    <property type="protein sequence ID" value="PZQ12391.1"/>
    <property type="molecule type" value="Genomic_DNA"/>
</dbReference>
<dbReference type="AlphaFoldDB" id="A0A2W5K6E4"/>
<evidence type="ECO:0000256" key="3">
    <source>
        <dbReference type="ARBA" id="ARBA00022729"/>
    </source>
</evidence>
<keyword evidence="3 7" id="KW-0732">Signal</keyword>
<name>A0A2W5K6E4_ANCNO</name>
<keyword evidence="4" id="KW-0560">Oxidoreductase</keyword>
<proteinExistence type="inferred from homology"/>
<gene>
    <name evidence="9" type="ORF">DI565_16335</name>
</gene>
<comment type="caution">
    <text evidence="9">The sequence shown here is derived from an EMBL/GenBank/DDBJ whole genome shotgun (WGS) entry which is preliminary data.</text>
</comment>
<evidence type="ECO:0000259" key="8">
    <source>
        <dbReference type="PROSITE" id="PS51352"/>
    </source>
</evidence>
<accession>A0A2W5K6E4</accession>